<organism evidence="2">
    <name type="scientific">Anthurium amnicola</name>
    <dbReference type="NCBI Taxonomy" id="1678845"/>
    <lineage>
        <taxon>Eukaryota</taxon>
        <taxon>Viridiplantae</taxon>
        <taxon>Streptophyta</taxon>
        <taxon>Embryophyta</taxon>
        <taxon>Tracheophyta</taxon>
        <taxon>Spermatophyta</taxon>
        <taxon>Magnoliopsida</taxon>
        <taxon>Liliopsida</taxon>
        <taxon>Araceae</taxon>
        <taxon>Pothoideae</taxon>
        <taxon>Potheae</taxon>
        <taxon>Anthurium</taxon>
    </lineage>
</organism>
<name>A0A1D1Y5T7_9ARAE</name>
<reference evidence="2" key="1">
    <citation type="submission" date="2015-07" db="EMBL/GenBank/DDBJ databases">
        <title>Transcriptome Assembly of Anthurium amnicola.</title>
        <authorList>
            <person name="Suzuki J."/>
        </authorList>
    </citation>
    <scope>NUCLEOTIDE SEQUENCE</scope>
</reference>
<feature type="non-terminal residue" evidence="2">
    <location>
        <position position="143"/>
    </location>
</feature>
<feature type="compositionally biased region" description="Polar residues" evidence="1">
    <location>
        <begin position="65"/>
        <end position="76"/>
    </location>
</feature>
<dbReference type="AlphaFoldDB" id="A0A1D1Y5T7"/>
<gene>
    <name evidence="2" type="primary">Dnm3_7</name>
    <name evidence="2" type="ORF">g.93865</name>
</gene>
<dbReference type="EMBL" id="GDJX01017935">
    <property type="protein sequence ID" value="JAT50001.1"/>
    <property type="molecule type" value="Transcribed_RNA"/>
</dbReference>
<accession>A0A1D1Y5T7</accession>
<proteinExistence type="predicted"/>
<evidence type="ECO:0000313" key="2">
    <source>
        <dbReference type="EMBL" id="JAT50001.1"/>
    </source>
</evidence>
<feature type="region of interest" description="Disordered" evidence="1">
    <location>
        <begin position="58"/>
        <end position="88"/>
    </location>
</feature>
<protein>
    <submittedName>
        <fullName evidence="2">Dynamin-3</fullName>
    </submittedName>
</protein>
<sequence length="143" mass="15639">MPSWWCGCSSSGLGWAAGPPWPTSSSRSTPLVSLPSATSAPSLLRHMPALPLLCRHSTTDETDKISPSGSPINPFTSVKLPPEQNSNSSNKFRSYVPFPLVVPHLLSHPSIYQSSHTGKQQKTRRIRCFPTVCRRVPFLLSSL</sequence>
<evidence type="ECO:0000256" key="1">
    <source>
        <dbReference type="SAM" id="MobiDB-lite"/>
    </source>
</evidence>